<organism evidence="4 5">
    <name type="scientific">Mesobacillus boroniphilus</name>
    <dbReference type="NCBI Taxonomy" id="308892"/>
    <lineage>
        <taxon>Bacteria</taxon>
        <taxon>Bacillati</taxon>
        <taxon>Bacillota</taxon>
        <taxon>Bacilli</taxon>
        <taxon>Bacillales</taxon>
        <taxon>Bacillaceae</taxon>
        <taxon>Mesobacillus</taxon>
    </lineage>
</organism>
<dbReference type="InterPro" id="IPR051932">
    <property type="entry name" value="Bact_StressResp_Reg"/>
</dbReference>
<reference evidence="4 5" key="1">
    <citation type="journal article" date="2021" name="Microorganisms">
        <title>Bacterial Dimethylsulfoniopropionate Biosynthesis in the East China Sea.</title>
        <authorList>
            <person name="Liu J."/>
            <person name="Zhang Y."/>
            <person name="Liu J."/>
            <person name="Zhong H."/>
            <person name="Williams B.T."/>
            <person name="Zheng Y."/>
            <person name="Curson A.R.J."/>
            <person name="Sun C."/>
            <person name="Sun H."/>
            <person name="Song D."/>
            <person name="Wagner Mackenzie B."/>
            <person name="Bermejo Martinez A."/>
            <person name="Todd J.D."/>
            <person name="Zhang X.H."/>
        </authorList>
    </citation>
    <scope>NUCLEOTIDE SEQUENCE [LARGE SCALE GENOMIC DNA]</scope>
    <source>
        <strain evidence="4 5">ESS08</strain>
    </source>
</reference>
<dbReference type="Gene3D" id="3.30.1380.20">
    <property type="entry name" value="Trafficking protein particle complex subunit 3"/>
    <property type="match status" value="1"/>
</dbReference>
<dbReference type="Pfam" id="PF01740">
    <property type="entry name" value="STAS"/>
    <property type="match status" value="1"/>
</dbReference>
<evidence type="ECO:0000313" key="5">
    <source>
        <dbReference type="Proteomes" id="UP000761411"/>
    </source>
</evidence>
<protein>
    <submittedName>
        <fullName evidence="4">STAS domain-containing protein</fullName>
    </submittedName>
</protein>
<evidence type="ECO:0000256" key="1">
    <source>
        <dbReference type="ARBA" id="ARBA00022553"/>
    </source>
</evidence>
<dbReference type="Proteomes" id="UP000761411">
    <property type="component" value="Unassembled WGS sequence"/>
</dbReference>
<feature type="domain" description="STAS" evidence="3">
    <location>
        <begin position="218"/>
        <end position="329"/>
    </location>
</feature>
<accession>A0A944CJG9</accession>
<keyword evidence="1" id="KW-0597">Phosphoprotein</keyword>
<dbReference type="PANTHER" id="PTHR33745:SF3">
    <property type="entry name" value="RSBT CO-ANTAGONIST PROTEIN RSBRC"/>
    <property type="match status" value="1"/>
</dbReference>
<feature type="coiled-coil region" evidence="2">
    <location>
        <begin position="189"/>
        <end position="216"/>
    </location>
</feature>
<keyword evidence="5" id="KW-1185">Reference proteome</keyword>
<sequence length="341" mass="38903">MGMANSNYQVKVDKNEFVWNSQEGELTFDGAPALLFWDSAIELFLKTIEEISGSDVSKTVYEVTGFRMGHLVSSYYEGRSDVVQLLSEYSDIYKKAGWGVFEIHEYSFEEKRAVVRIRNSWEHRIFKLADKNEAGVLLPSHWAGIFSGLFKQDMWYKMVKSQLEGHDYDEIEIFPSTMTISHNIHELARKKEQESILELEKKVKERTEELNSLVQELSSPVIPVLNGILVIPLIGAYNDERISNLMEKALVELTRRKAKYLLIDLTGIKHVDSYTIHGIQKLIQSIRLIGGQCFIVGVSAELSIQILNSNVNLKGIQSFSSLQQGVEFAIQQNGYELVKKK</sequence>
<dbReference type="InterPro" id="IPR036513">
    <property type="entry name" value="STAS_dom_sf"/>
</dbReference>
<dbReference type="SUPFAM" id="SSF111126">
    <property type="entry name" value="Ligand-binding domain in the NO signalling and Golgi transport"/>
    <property type="match status" value="1"/>
</dbReference>
<dbReference type="InterPro" id="IPR024096">
    <property type="entry name" value="NO_sig/Golgi_transp_ligand-bd"/>
</dbReference>
<proteinExistence type="predicted"/>
<evidence type="ECO:0000259" key="3">
    <source>
        <dbReference type="PROSITE" id="PS50801"/>
    </source>
</evidence>
<evidence type="ECO:0000313" key="4">
    <source>
        <dbReference type="EMBL" id="MBS8263817.1"/>
    </source>
</evidence>
<keyword evidence="2" id="KW-0175">Coiled coil</keyword>
<dbReference type="PANTHER" id="PTHR33745">
    <property type="entry name" value="RSBT ANTAGONIST PROTEIN RSBS-RELATED"/>
    <property type="match status" value="1"/>
</dbReference>
<dbReference type="Gene3D" id="3.30.750.24">
    <property type="entry name" value="STAS domain"/>
    <property type="match status" value="1"/>
</dbReference>
<name>A0A944CJG9_9BACI</name>
<comment type="caution">
    <text evidence="4">The sequence shown here is derived from an EMBL/GenBank/DDBJ whole genome shotgun (WGS) entry which is preliminary data.</text>
</comment>
<evidence type="ECO:0000256" key="2">
    <source>
        <dbReference type="SAM" id="Coils"/>
    </source>
</evidence>
<dbReference type="CDD" id="cd07041">
    <property type="entry name" value="STAS_RsbR_RsbS_like"/>
    <property type="match status" value="1"/>
</dbReference>
<dbReference type="AlphaFoldDB" id="A0A944CJG9"/>
<dbReference type="PROSITE" id="PS50801">
    <property type="entry name" value="STAS"/>
    <property type="match status" value="1"/>
</dbReference>
<dbReference type="SUPFAM" id="SSF52091">
    <property type="entry name" value="SpoIIaa-like"/>
    <property type="match status" value="1"/>
</dbReference>
<gene>
    <name evidence="4" type="ORF">DYI25_05105</name>
</gene>
<dbReference type="EMBL" id="QTKX01000001">
    <property type="protein sequence ID" value="MBS8263817.1"/>
    <property type="molecule type" value="Genomic_DNA"/>
</dbReference>
<dbReference type="InterPro" id="IPR002645">
    <property type="entry name" value="STAS_dom"/>
</dbReference>